<sequence length="118" mass="12902">MRSRTTAVLGYLSDDLDEARRHHLSSCEAAAETGHAPSIARVLVGVADLALRRDRYVEAARLLAAGTAVRGRPDHSQPDVARIEQAVRRRLGEEGFAEAALEGTRTSWRELVAVTLAW</sequence>
<reference evidence="1 2" key="1">
    <citation type="submission" date="2021-01" db="EMBL/GenBank/DDBJ databases">
        <title>Draft genome sequence of Micromonospora sp. strain STR1s_6.</title>
        <authorList>
            <person name="Karlyshev A."/>
            <person name="Jawad R."/>
        </authorList>
    </citation>
    <scope>NUCLEOTIDE SEQUENCE [LARGE SCALE GENOMIC DNA]</scope>
    <source>
        <strain evidence="1 2">STR1S-6</strain>
    </source>
</reference>
<dbReference type="Proteomes" id="UP000622245">
    <property type="component" value="Unassembled WGS sequence"/>
</dbReference>
<dbReference type="RefSeq" id="WP_203148562.1">
    <property type="nucleotide sequence ID" value="NZ_JAEVHL010000045.1"/>
</dbReference>
<accession>A0ABS1YG31</accession>
<protein>
    <recommendedName>
        <fullName evidence="3">Tetratricopeptide repeat-containing protein</fullName>
    </recommendedName>
</protein>
<evidence type="ECO:0000313" key="2">
    <source>
        <dbReference type="Proteomes" id="UP000622245"/>
    </source>
</evidence>
<dbReference type="EMBL" id="JAEVHL010000045">
    <property type="protein sequence ID" value="MBM0276166.1"/>
    <property type="molecule type" value="Genomic_DNA"/>
</dbReference>
<proteinExistence type="predicted"/>
<name>A0ABS1YG31_9ACTN</name>
<keyword evidence="2" id="KW-1185">Reference proteome</keyword>
<gene>
    <name evidence="1" type="ORF">JM949_12300</name>
</gene>
<evidence type="ECO:0008006" key="3">
    <source>
        <dbReference type="Google" id="ProtNLM"/>
    </source>
</evidence>
<comment type="caution">
    <text evidence="1">The sequence shown here is derived from an EMBL/GenBank/DDBJ whole genome shotgun (WGS) entry which is preliminary data.</text>
</comment>
<organism evidence="1 2">
    <name type="scientific">Micromonospora tarensis</name>
    <dbReference type="NCBI Taxonomy" id="2806100"/>
    <lineage>
        <taxon>Bacteria</taxon>
        <taxon>Bacillati</taxon>
        <taxon>Actinomycetota</taxon>
        <taxon>Actinomycetes</taxon>
        <taxon>Micromonosporales</taxon>
        <taxon>Micromonosporaceae</taxon>
        <taxon>Micromonospora</taxon>
    </lineage>
</organism>
<evidence type="ECO:0000313" key="1">
    <source>
        <dbReference type="EMBL" id="MBM0276166.1"/>
    </source>
</evidence>